<comment type="caution">
    <text evidence="2">The sequence shown here is derived from an EMBL/GenBank/DDBJ whole genome shotgun (WGS) entry which is preliminary data.</text>
</comment>
<keyword evidence="3" id="KW-1185">Reference proteome</keyword>
<evidence type="ECO:0000256" key="1">
    <source>
        <dbReference type="SAM" id="MobiDB-lite"/>
    </source>
</evidence>
<gene>
    <name evidence="2" type="ORF">H4R18_000583</name>
</gene>
<name>A0A9W8HHP1_9FUNG</name>
<dbReference type="EMBL" id="JANBUL010000012">
    <property type="protein sequence ID" value="KAJ2785372.1"/>
    <property type="molecule type" value="Genomic_DNA"/>
</dbReference>
<dbReference type="AlphaFoldDB" id="A0A9W8HHP1"/>
<accession>A0A9W8HHP1</accession>
<reference evidence="2" key="1">
    <citation type="submission" date="2022-07" db="EMBL/GenBank/DDBJ databases">
        <title>Phylogenomic reconstructions and comparative analyses of Kickxellomycotina fungi.</title>
        <authorList>
            <person name="Reynolds N.K."/>
            <person name="Stajich J.E."/>
            <person name="Barry K."/>
            <person name="Grigoriev I.V."/>
            <person name="Crous P."/>
            <person name="Smith M.E."/>
        </authorList>
    </citation>
    <scope>NUCLEOTIDE SEQUENCE</scope>
    <source>
        <strain evidence="2">NBRC 105414</strain>
    </source>
</reference>
<feature type="compositionally biased region" description="Low complexity" evidence="1">
    <location>
        <begin position="472"/>
        <end position="489"/>
    </location>
</feature>
<feature type="region of interest" description="Disordered" evidence="1">
    <location>
        <begin position="464"/>
        <end position="503"/>
    </location>
</feature>
<dbReference type="OrthoDB" id="5527875at2759"/>
<dbReference type="Proteomes" id="UP001140217">
    <property type="component" value="Unassembled WGS sequence"/>
</dbReference>
<protein>
    <submittedName>
        <fullName evidence="2">Uncharacterized protein</fullName>
    </submittedName>
</protein>
<sequence>MWAQPAQAAQPAAQRLPSECLHGILDYLWGDGLAGRFLERRSQYACDYDQRRIHRALAARSPAPLHVCRAWRAGAARRFFRYAAVDLRAADNGRPLLPLSAQPFVDRLLVQLPPIDSPEALPALALRISRGLPHALPRARVLGLCFAAEPAGPPHALLPGAREVARALRAAAPLASRVWFQSLGPVSGGARHVLEALLLLAAPQPPAVVAVHVPLLSARNPHGISLVRACARDLEFLSLGSVFGGALSDLVDGVVYGRLRRLLFTVDAGAHIHTRITTTGHHHPNHNHNHNHNHSQQQGEEEQASPFPRLEELYFDDTLSNGLPREEWYAPLYDMFLRHRNPALRYLTFPIVYNTQRTVGRHNCPRLAGLRHIKCCWATGGWSALQQQQDSDSTRVLKAIATIPTLECYVHPSYIARLSALPAEISCRDLTHLDLYGWPLTLADISWILRVFGRLQTLRVTPARSLDDNNDNDNGNGNNSSNGAAAALEPPLPPLPPPTQSPVRRLAVGATDSGLVDADLERLLAILRVLPRLVAVSLYGGAYAYIKRAADAGSSALRGVRIANLDSCELLGQAAPGSGRSFWSPLAQLTTAVASLSARASGTGCTTWNVVRQLLVD</sequence>
<organism evidence="2 3">
    <name type="scientific">Coemansia javaensis</name>
    <dbReference type="NCBI Taxonomy" id="2761396"/>
    <lineage>
        <taxon>Eukaryota</taxon>
        <taxon>Fungi</taxon>
        <taxon>Fungi incertae sedis</taxon>
        <taxon>Zoopagomycota</taxon>
        <taxon>Kickxellomycotina</taxon>
        <taxon>Kickxellomycetes</taxon>
        <taxon>Kickxellales</taxon>
        <taxon>Kickxellaceae</taxon>
        <taxon>Coemansia</taxon>
    </lineage>
</organism>
<feature type="compositionally biased region" description="Basic residues" evidence="1">
    <location>
        <begin position="280"/>
        <end position="293"/>
    </location>
</feature>
<feature type="compositionally biased region" description="Pro residues" evidence="1">
    <location>
        <begin position="490"/>
        <end position="500"/>
    </location>
</feature>
<evidence type="ECO:0000313" key="3">
    <source>
        <dbReference type="Proteomes" id="UP001140217"/>
    </source>
</evidence>
<feature type="region of interest" description="Disordered" evidence="1">
    <location>
        <begin position="277"/>
        <end position="303"/>
    </location>
</feature>
<evidence type="ECO:0000313" key="2">
    <source>
        <dbReference type="EMBL" id="KAJ2785372.1"/>
    </source>
</evidence>
<proteinExistence type="predicted"/>